<dbReference type="InterPro" id="IPR001638">
    <property type="entry name" value="Solute-binding_3/MltF_N"/>
</dbReference>
<evidence type="ECO:0000313" key="6">
    <source>
        <dbReference type="EMBL" id="AOW99409.1"/>
    </source>
</evidence>
<feature type="domain" description="Solute-binding protein family 3/N-terminal" evidence="5">
    <location>
        <begin position="598"/>
        <end position="829"/>
    </location>
</feature>
<dbReference type="CDD" id="cd13688">
    <property type="entry name" value="PBP2_GltI_DEBP"/>
    <property type="match status" value="1"/>
</dbReference>
<dbReference type="Pfam" id="PF00561">
    <property type="entry name" value="Abhydrolase_1"/>
    <property type="match status" value="1"/>
</dbReference>
<reference evidence="7" key="1">
    <citation type="submission" date="2016-10" db="EMBL/GenBank/DDBJ databases">
        <title>Comparative genomics uncovers the prolific and rare metabolic potential of the cyanobacterial genus Moorea.</title>
        <authorList>
            <person name="Leao T."/>
            <person name="Castelao G."/>
            <person name="Korobeynikov A."/>
            <person name="Monroe E.A."/>
            <person name="Podell S."/>
            <person name="Glukhov E."/>
            <person name="Allen E."/>
            <person name="Gerwick W.H."/>
            <person name="Gerwick L."/>
        </authorList>
    </citation>
    <scope>NUCLEOTIDE SEQUENCE [LARGE SCALE GENOMIC DNA]</scope>
    <source>
        <strain evidence="7">PAL-8-15-08-1</strain>
    </source>
</reference>
<accession>A0A1D8TP32</accession>
<dbReference type="STRING" id="1458985.BJP34_08015"/>
<dbReference type="KEGG" id="mpro:BJP34_08015"/>
<dbReference type="InterPro" id="IPR051455">
    <property type="entry name" value="Bact_solute-bind_prot3"/>
</dbReference>
<dbReference type="GO" id="GO:0030288">
    <property type="term" value="C:outer membrane-bounded periplasmic space"/>
    <property type="evidence" value="ECO:0007669"/>
    <property type="project" value="TreeGrafter"/>
</dbReference>
<dbReference type="Pfam" id="PF07176">
    <property type="entry name" value="DUF1400"/>
    <property type="match status" value="1"/>
</dbReference>
<keyword evidence="4" id="KW-0812">Transmembrane</keyword>
<dbReference type="Gene3D" id="3.40.50.1820">
    <property type="entry name" value="alpha/beta hydrolase"/>
    <property type="match status" value="1"/>
</dbReference>
<evidence type="ECO:0000256" key="4">
    <source>
        <dbReference type="SAM" id="Phobius"/>
    </source>
</evidence>
<keyword evidence="4" id="KW-0472">Membrane</keyword>
<dbReference type="InterPro" id="IPR029058">
    <property type="entry name" value="AB_hydrolase_fold"/>
</dbReference>
<protein>
    <recommendedName>
        <fullName evidence="5">Solute-binding protein family 3/N-terminal domain-containing protein</fullName>
    </recommendedName>
</protein>
<feature type="transmembrane region" description="Helical" evidence="4">
    <location>
        <begin position="20"/>
        <end position="39"/>
    </location>
</feature>
<gene>
    <name evidence="6" type="ORF">BJP34_08015</name>
</gene>
<dbReference type="AlphaFoldDB" id="A0A1D8TP32"/>
<dbReference type="Gene3D" id="3.40.190.10">
    <property type="entry name" value="Periplasmic binding protein-like II"/>
    <property type="match status" value="2"/>
</dbReference>
<keyword evidence="2" id="KW-0813">Transport</keyword>
<dbReference type="EMBL" id="CP017599">
    <property type="protein sequence ID" value="AOW99409.1"/>
    <property type="molecule type" value="Genomic_DNA"/>
</dbReference>
<dbReference type="InterPro" id="IPR010802">
    <property type="entry name" value="DUF1400"/>
</dbReference>
<evidence type="ECO:0000313" key="7">
    <source>
        <dbReference type="Proteomes" id="UP000177870"/>
    </source>
</evidence>
<dbReference type="InterPro" id="IPR000073">
    <property type="entry name" value="AB_hydrolase_1"/>
</dbReference>
<dbReference type="Pfam" id="PF00497">
    <property type="entry name" value="SBP_bac_3"/>
    <property type="match status" value="1"/>
</dbReference>
<evidence type="ECO:0000256" key="1">
    <source>
        <dbReference type="ARBA" id="ARBA00010333"/>
    </source>
</evidence>
<proteinExistence type="inferred from homology"/>
<organism evidence="6 7">
    <name type="scientific">Moorena producens PAL-8-15-08-1</name>
    <dbReference type="NCBI Taxonomy" id="1458985"/>
    <lineage>
        <taxon>Bacteria</taxon>
        <taxon>Bacillati</taxon>
        <taxon>Cyanobacteriota</taxon>
        <taxon>Cyanophyceae</taxon>
        <taxon>Coleofasciculales</taxon>
        <taxon>Coleofasciculaceae</taxon>
        <taxon>Moorena</taxon>
    </lineage>
</organism>
<evidence type="ECO:0000256" key="3">
    <source>
        <dbReference type="ARBA" id="ARBA00022729"/>
    </source>
</evidence>
<dbReference type="SUPFAM" id="SSF53850">
    <property type="entry name" value="Periplasmic binding protein-like II"/>
    <property type="match status" value="1"/>
</dbReference>
<keyword evidence="3" id="KW-0732">Signal</keyword>
<dbReference type="Proteomes" id="UP000177870">
    <property type="component" value="Chromosome"/>
</dbReference>
<evidence type="ECO:0000259" key="5">
    <source>
        <dbReference type="SMART" id="SM00062"/>
    </source>
</evidence>
<comment type="similarity">
    <text evidence="1">Belongs to the bacterial solute-binding protein 3 family.</text>
</comment>
<keyword evidence="4" id="KW-1133">Transmembrane helix</keyword>
<dbReference type="GO" id="GO:0005576">
    <property type="term" value="C:extracellular region"/>
    <property type="evidence" value="ECO:0007669"/>
    <property type="project" value="TreeGrafter"/>
</dbReference>
<dbReference type="GO" id="GO:0006865">
    <property type="term" value="P:amino acid transport"/>
    <property type="evidence" value="ECO:0007669"/>
    <property type="project" value="TreeGrafter"/>
</dbReference>
<dbReference type="SUPFAM" id="SSF53474">
    <property type="entry name" value="alpha/beta-Hydrolases"/>
    <property type="match status" value="1"/>
</dbReference>
<evidence type="ECO:0000256" key="2">
    <source>
        <dbReference type="ARBA" id="ARBA00022448"/>
    </source>
</evidence>
<dbReference type="SMART" id="SM00062">
    <property type="entry name" value="PBPb"/>
    <property type="match status" value="1"/>
</dbReference>
<sequence>MKPKTEKTRLVKAKAKPKKLLGFLYTCLFLGLGILPTVVKPKPALSAEYIYFNYGPLKLSLSRESIEIFANEGRITKEFEFYAQMLNPEALEQLRMLLQKRIKISPVAISRLGKSPMGEAFLEGLGKMIKTHPGRNGLHSLRGALVLAAADSEGLTLMNIVRQFPTEGMLIDTDYIFDVRKELATLFRYRDAAVNAIANQATREAAAENTVDVSQLTDLQQPGPYNFTDQVITLSGRRRQSPLGLSGETKFEVALYLPQGNPKPAPLVVMSHGFASDRNHFTYLAEHLASHGIAVAVPEHVGSNIEYSQAVLQGLANGINPVEFIERPLDIRYVLDELEDLSKSDPNFANQLNLEQVGVIGHSFGGYTALAVAGAEINDLRLRQVCPDQDPTFNLSVLLQCRANRLPPFNYDLQDPRVKAVIAVNPITSTALGPGSLGKIQVPVMIMAGSHDIVAPTVPEQIHPFIWLNTPEKYLAMIVDGNHFSTSGASGDDFALFPRELLGSNPQVGLSYLKALSLAFVNTHIRDLPNYRPYLSVSYAKFLSENSLDLHLVKSLTPEQLEESFGSEPPESIIPQLAIEPIPKPSETVLDQIKRTGTIKVGIRKDAAPFGYIDTNGEWKGYCFDLLNSLKDKVAQQLNKPIELKVVAIQSTLENRFAIVRDEAVHLECGPNTIRSHIEGVKFSTPFFITGTHLLVDSQQPRVFNRYQSLDSLKIGVLPSSLTETFIEQTYPNAQKIVFPGDIGRSQGVKALVNRDIDAFASDGILLIGEVTRQGLSSSQYTLSPDQPLTCDFYGMILPKHDPQWQRIVNSLIEGEKAKEIWGGWFTNLFPYVLLNLEYCIDK</sequence>
<dbReference type="PANTHER" id="PTHR30085">
    <property type="entry name" value="AMINO ACID ABC TRANSPORTER PERMEASE"/>
    <property type="match status" value="1"/>
</dbReference>
<dbReference type="PANTHER" id="PTHR30085:SF6">
    <property type="entry name" value="ABC TRANSPORTER GLUTAMINE-BINDING PROTEIN GLNH"/>
    <property type="match status" value="1"/>
</dbReference>
<name>A0A1D8TP32_9CYAN</name>